<name>A0AA38SBR2_9ASTR</name>
<dbReference type="GO" id="GO:0003779">
    <property type="term" value="F:actin binding"/>
    <property type="evidence" value="ECO:0007669"/>
    <property type="project" value="InterPro"/>
</dbReference>
<dbReference type="PROSITE" id="PS51774">
    <property type="entry name" value="NAB"/>
    <property type="match status" value="1"/>
</dbReference>
<dbReference type="Proteomes" id="UP001172457">
    <property type="component" value="Chromosome 7"/>
</dbReference>
<reference evidence="5" key="1">
    <citation type="submission" date="2023-03" db="EMBL/GenBank/DDBJ databases">
        <title>Chromosome-scale reference genome and RAD-based genetic map of yellow starthistle (Centaurea solstitialis) reveal putative structural variation and QTLs associated with invader traits.</title>
        <authorList>
            <person name="Reatini B."/>
            <person name="Cang F.A."/>
            <person name="Jiang Q."/>
            <person name="Mckibben M.T.W."/>
            <person name="Barker M.S."/>
            <person name="Rieseberg L.H."/>
            <person name="Dlugosch K.M."/>
        </authorList>
    </citation>
    <scope>NUCLEOTIDE SEQUENCE</scope>
    <source>
        <strain evidence="5">CAN-66</strain>
        <tissue evidence="5">Leaf</tissue>
    </source>
</reference>
<accession>A0AA38SBR2</accession>
<feature type="domain" description="NAB" evidence="4">
    <location>
        <begin position="9"/>
        <end position="89"/>
    </location>
</feature>
<evidence type="ECO:0000313" key="5">
    <source>
        <dbReference type="EMBL" id="KAJ9539850.1"/>
    </source>
</evidence>
<dbReference type="InterPro" id="IPR051861">
    <property type="entry name" value="NET_actin-binding_domain"/>
</dbReference>
<dbReference type="EMBL" id="JARYMX010000007">
    <property type="protein sequence ID" value="KAJ9539850.1"/>
    <property type="molecule type" value="Genomic_DNA"/>
</dbReference>
<keyword evidence="1 3" id="KW-0175">Coiled coil</keyword>
<comment type="similarity">
    <text evidence="2">Belongs to the NET family.</text>
</comment>
<evidence type="ECO:0000313" key="6">
    <source>
        <dbReference type="Proteomes" id="UP001172457"/>
    </source>
</evidence>
<keyword evidence="6" id="KW-1185">Reference proteome</keyword>
<evidence type="ECO:0000256" key="2">
    <source>
        <dbReference type="ARBA" id="ARBA00038006"/>
    </source>
</evidence>
<feature type="coiled-coil region" evidence="3">
    <location>
        <begin position="383"/>
        <end position="417"/>
    </location>
</feature>
<organism evidence="5 6">
    <name type="scientific">Centaurea solstitialis</name>
    <name type="common">yellow star-thistle</name>
    <dbReference type="NCBI Taxonomy" id="347529"/>
    <lineage>
        <taxon>Eukaryota</taxon>
        <taxon>Viridiplantae</taxon>
        <taxon>Streptophyta</taxon>
        <taxon>Embryophyta</taxon>
        <taxon>Tracheophyta</taxon>
        <taxon>Spermatophyta</taxon>
        <taxon>Magnoliopsida</taxon>
        <taxon>eudicotyledons</taxon>
        <taxon>Gunneridae</taxon>
        <taxon>Pentapetalae</taxon>
        <taxon>asterids</taxon>
        <taxon>campanulids</taxon>
        <taxon>Asterales</taxon>
        <taxon>Asteraceae</taxon>
        <taxon>Carduoideae</taxon>
        <taxon>Cardueae</taxon>
        <taxon>Centaureinae</taxon>
        <taxon>Centaurea</taxon>
    </lineage>
</organism>
<dbReference type="PANTHER" id="PTHR32258:SF14">
    <property type="entry name" value="GB|AAF19561.1"/>
    <property type="match status" value="1"/>
</dbReference>
<dbReference type="Pfam" id="PF07765">
    <property type="entry name" value="KIP1"/>
    <property type="match status" value="1"/>
</dbReference>
<sequence length="531" mass="59919">MEVVESKPQSPFQDNQINPANSTCLAENLEGFQNRVKEILKLIEGDGDFVEMNAEVYDQKKSELATHVAELSRMYTALADQHGQLIGVFRSGIKKQHLDASDSSSPQVTLMFTPDQMSNAHKFRTPIGFDATLSSGGGGSYISRIEDSESSFTLSSDSDSESFMSTNKLLISPVNDDALKVKETKQSEVWLKKIANLEEELVSLNTKLQTLTDENTELKSKMHENESVIEISSDMQSQLELAQDDLRAQNAHLEAEKAKVADLQKQVADLKLVISDSGYEIETMGVELEESREKLLTAEDEISKLKHELGSTQQDMALLHKQLDSEKNNVSALQEEVSLCVADISVRDDQITELYTNINQSVSEISLLKSTHEAKEDSWNTDIERLKMELRERCQLVDNLNKEMDALKQKRDAVVVEKDGVKAQLDTLRAEMRHQDNITRELETRLNSLQVEHMGALASFDCAQKEANELRCKVAELETEVDRQKEVISDRAEEKREAIRQLSFSLEHYMSGYKELRQAFTGHKRRAVLTS</sequence>
<comment type="caution">
    <text evidence="5">The sequence shown here is derived from an EMBL/GenBank/DDBJ whole genome shotgun (WGS) entry which is preliminary data.</text>
</comment>
<evidence type="ECO:0000259" key="4">
    <source>
        <dbReference type="PROSITE" id="PS51774"/>
    </source>
</evidence>
<evidence type="ECO:0000256" key="3">
    <source>
        <dbReference type="SAM" id="Coils"/>
    </source>
</evidence>
<dbReference type="AlphaFoldDB" id="A0AA38SBR2"/>
<evidence type="ECO:0000256" key="1">
    <source>
        <dbReference type="ARBA" id="ARBA00023054"/>
    </source>
</evidence>
<protein>
    <recommendedName>
        <fullName evidence="4">NAB domain-containing protein</fullName>
    </recommendedName>
</protein>
<dbReference type="Gene3D" id="1.10.287.1490">
    <property type="match status" value="2"/>
</dbReference>
<dbReference type="GO" id="GO:0005774">
    <property type="term" value="C:vacuolar membrane"/>
    <property type="evidence" value="ECO:0007669"/>
    <property type="project" value="TreeGrafter"/>
</dbReference>
<gene>
    <name evidence="5" type="ORF">OSB04_026356</name>
</gene>
<dbReference type="InterPro" id="IPR011684">
    <property type="entry name" value="NAB"/>
</dbReference>
<dbReference type="PANTHER" id="PTHR32258">
    <property type="entry name" value="PROTEIN NETWORKED 4A"/>
    <property type="match status" value="1"/>
</dbReference>
<feature type="coiled-coil region" evidence="3">
    <location>
        <begin position="460"/>
        <end position="494"/>
    </location>
</feature>
<feature type="coiled-coil region" evidence="3">
    <location>
        <begin position="187"/>
        <end position="336"/>
    </location>
</feature>
<proteinExistence type="inferred from homology"/>